<dbReference type="OrthoDB" id="9784272at2"/>
<evidence type="ECO:0000259" key="7">
    <source>
        <dbReference type="Pfam" id="PF08281"/>
    </source>
</evidence>
<name>W1N8Z9_9GAMM</name>
<dbReference type="InterPro" id="IPR039425">
    <property type="entry name" value="RNA_pol_sigma-70-like"/>
</dbReference>
<comment type="caution">
    <text evidence="8">The sequence shown here is derived from an EMBL/GenBank/DDBJ whole genome shotgun (WGS) entry which is preliminary data.</text>
</comment>
<evidence type="ECO:0000256" key="1">
    <source>
        <dbReference type="ARBA" id="ARBA00010641"/>
    </source>
</evidence>
<gene>
    <name evidence="8" type="ORF">BJB45_12560</name>
</gene>
<comment type="similarity">
    <text evidence="1">Belongs to the sigma-70 factor family. ECF subfamily.</text>
</comment>
<evidence type="ECO:0000313" key="9">
    <source>
        <dbReference type="Proteomes" id="UP000019113"/>
    </source>
</evidence>
<evidence type="ECO:0000256" key="4">
    <source>
        <dbReference type="ARBA" id="ARBA00023163"/>
    </source>
</evidence>
<evidence type="ECO:0000256" key="2">
    <source>
        <dbReference type="ARBA" id="ARBA00023015"/>
    </source>
</evidence>
<dbReference type="GO" id="GO:0006352">
    <property type="term" value="P:DNA-templated transcription initiation"/>
    <property type="evidence" value="ECO:0007669"/>
    <property type="project" value="InterPro"/>
</dbReference>
<dbReference type="Gene3D" id="1.10.1740.10">
    <property type="match status" value="1"/>
</dbReference>
<dbReference type="InterPro" id="IPR013249">
    <property type="entry name" value="RNA_pol_sigma70_r4_t2"/>
</dbReference>
<dbReference type="InterPro" id="IPR007627">
    <property type="entry name" value="RNA_pol_sigma70_r2"/>
</dbReference>
<keyword evidence="2" id="KW-0805">Transcription regulation</keyword>
<protein>
    <recommendedName>
        <fullName evidence="10">RNA polymerase subunit sigma-24</fullName>
    </recommendedName>
</protein>
<evidence type="ECO:0000259" key="6">
    <source>
        <dbReference type="Pfam" id="PF04542"/>
    </source>
</evidence>
<keyword evidence="3" id="KW-0731">Sigma factor</keyword>
<reference evidence="8 9" key="1">
    <citation type="submission" date="2013-08" db="EMBL/GenBank/DDBJ databases">
        <title>draft genome of Halomonas huanghegensis, strain BJGMM-B45T.</title>
        <authorList>
            <person name="Miao C."/>
            <person name="Wan Y."/>
            <person name="Jin W."/>
        </authorList>
    </citation>
    <scope>NUCLEOTIDE SEQUENCE [LARGE SCALE GENOMIC DNA]</scope>
    <source>
        <strain evidence="8 9">BJGMM-B45</strain>
    </source>
</reference>
<evidence type="ECO:0000256" key="5">
    <source>
        <dbReference type="SAM" id="MobiDB-lite"/>
    </source>
</evidence>
<dbReference type="GO" id="GO:0016987">
    <property type="term" value="F:sigma factor activity"/>
    <property type="evidence" value="ECO:0007669"/>
    <property type="project" value="UniProtKB-KW"/>
</dbReference>
<accession>W1N8Z9</accession>
<organism evidence="8 9">
    <name type="scientific">Halomonas huangheensis</name>
    <dbReference type="NCBI Taxonomy" id="1178482"/>
    <lineage>
        <taxon>Bacteria</taxon>
        <taxon>Pseudomonadati</taxon>
        <taxon>Pseudomonadota</taxon>
        <taxon>Gammaproteobacteria</taxon>
        <taxon>Oceanospirillales</taxon>
        <taxon>Halomonadaceae</taxon>
        <taxon>Halomonas</taxon>
    </lineage>
</organism>
<dbReference type="RefSeq" id="WP_021818629.1">
    <property type="nucleotide sequence ID" value="NZ_AVBC01000020.1"/>
</dbReference>
<dbReference type="InterPro" id="IPR013325">
    <property type="entry name" value="RNA_pol_sigma_r2"/>
</dbReference>
<sequence>MSDPSSSSSPPVRPASAPSASAAAERLTSLLQQVALKDRDAFSQLYQATSAKLYGTVLRILGNTSWADDVVQEAYVNIWQKASQFDAGKSSPITWMVSIARNGAIDELRRQPTARRDHDEALEEIASSAPTAGDQLSQEQNAQQLYECLDELEDNRRDMVRLAYLHGWSRADLASRFDQPVNTIKTWLHRALKQLKGCLAS</sequence>
<dbReference type="PANTHER" id="PTHR43133">
    <property type="entry name" value="RNA POLYMERASE ECF-TYPE SIGMA FACTO"/>
    <property type="match status" value="1"/>
</dbReference>
<evidence type="ECO:0000313" key="8">
    <source>
        <dbReference type="EMBL" id="ERL51993.1"/>
    </source>
</evidence>
<keyword evidence="9" id="KW-1185">Reference proteome</keyword>
<dbReference type="AlphaFoldDB" id="W1N8Z9"/>
<feature type="domain" description="RNA polymerase sigma-70 region 2" evidence="6">
    <location>
        <begin position="45"/>
        <end position="111"/>
    </location>
</feature>
<dbReference type="Pfam" id="PF08281">
    <property type="entry name" value="Sigma70_r4_2"/>
    <property type="match status" value="1"/>
</dbReference>
<dbReference type="eggNOG" id="COG1595">
    <property type="taxonomic scope" value="Bacteria"/>
</dbReference>
<dbReference type="InterPro" id="IPR013324">
    <property type="entry name" value="RNA_pol_sigma_r3/r4-like"/>
</dbReference>
<evidence type="ECO:0008006" key="10">
    <source>
        <dbReference type="Google" id="ProtNLM"/>
    </source>
</evidence>
<dbReference type="EMBL" id="AVBC01000020">
    <property type="protein sequence ID" value="ERL51993.1"/>
    <property type="molecule type" value="Genomic_DNA"/>
</dbReference>
<feature type="domain" description="RNA polymerase sigma factor 70 region 4 type 2" evidence="7">
    <location>
        <begin position="143"/>
        <end position="195"/>
    </location>
</feature>
<dbReference type="PATRIC" id="fig|1178482.3.peg.1666"/>
<dbReference type="STRING" id="1178482.AR456_14550"/>
<dbReference type="InterPro" id="IPR014284">
    <property type="entry name" value="RNA_pol_sigma-70_dom"/>
</dbReference>
<feature type="region of interest" description="Disordered" evidence="5">
    <location>
        <begin position="1"/>
        <end position="20"/>
    </location>
</feature>
<dbReference type="NCBIfam" id="TIGR02937">
    <property type="entry name" value="sigma70-ECF"/>
    <property type="match status" value="1"/>
</dbReference>
<dbReference type="KEGG" id="hhu:AR456_14550"/>
<dbReference type="GO" id="GO:0003677">
    <property type="term" value="F:DNA binding"/>
    <property type="evidence" value="ECO:0007669"/>
    <property type="project" value="InterPro"/>
</dbReference>
<dbReference type="Proteomes" id="UP000019113">
    <property type="component" value="Unassembled WGS sequence"/>
</dbReference>
<dbReference type="Gene3D" id="1.10.10.10">
    <property type="entry name" value="Winged helix-like DNA-binding domain superfamily/Winged helix DNA-binding domain"/>
    <property type="match status" value="1"/>
</dbReference>
<dbReference type="Pfam" id="PF04542">
    <property type="entry name" value="Sigma70_r2"/>
    <property type="match status" value="1"/>
</dbReference>
<keyword evidence="4" id="KW-0804">Transcription</keyword>
<evidence type="ECO:0000256" key="3">
    <source>
        <dbReference type="ARBA" id="ARBA00023082"/>
    </source>
</evidence>
<proteinExistence type="inferred from homology"/>
<dbReference type="PANTHER" id="PTHR43133:SF62">
    <property type="entry name" value="RNA POLYMERASE SIGMA FACTOR SIGZ"/>
    <property type="match status" value="1"/>
</dbReference>
<dbReference type="CDD" id="cd06171">
    <property type="entry name" value="Sigma70_r4"/>
    <property type="match status" value="1"/>
</dbReference>
<dbReference type="SUPFAM" id="SSF88946">
    <property type="entry name" value="Sigma2 domain of RNA polymerase sigma factors"/>
    <property type="match status" value="1"/>
</dbReference>
<dbReference type="InterPro" id="IPR036388">
    <property type="entry name" value="WH-like_DNA-bd_sf"/>
</dbReference>
<dbReference type="SUPFAM" id="SSF88659">
    <property type="entry name" value="Sigma3 and sigma4 domains of RNA polymerase sigma factors"/>
    <property type="match status" value="1"/>
</dbReference>